<keyword evidence="2 6" id="KW-0349">Heme</keyword>
<evidence type="ECO:0000256" key="1">
    <source>
        <dbReference type="ARBA" id="ARBA00022448"/>
    </source>
</evidence>
<dbReference type="Gene3D" id="1.10.760.10">
    <property type="entry name" value="Cytochrome c-like domain"/>
    <property type="match status" value="1"/>
</dbReference>
<dbReference type="PRINTS" id="PR00604">
    <property type="entry name" value="CYTCHRMECIAB"/>
</dbReference>
<dbReference type="SUPFAM" id="SSF46626">
    <property type="entry name" value="Cytochrome c"/>
    <property type="match status" value="1"/>
</dbReference>
<dbReference type="InterPro" id="IPR036909">
    <property type="entry name" value="Cyt_c-like_dom_sf"/>
</dbReference>
<dbReference type="Proteomes" id="UP001174932">
    <property type="component" value="Unassembled WGS sequence"/>
</dbReference>
<proteinExistence type="predicted"/>
<sequence length="124" mass="12910">MLMIAGAALSLAGAAHADGDAKAGATVFKKCMACHTATEAKNKVGPALVGVVGRKVATEAGFKYSPAMIEYGADGKVWDEANLTAYLADPKKAVPKNKMAFVGLKKPEDIVNVITYLKDPSKAK</sequence>
<evidence type="ECO:0000259" key="8">
    <source>
        <dbReference type="PROSITE" id="PS51007"/>
    </source>
</evidence>
<evidence type="ECO:0000256" key="3">
    <source>
        <dbReference type="ARBA" id="ARBA00022723"/>
    </source>
</evidence>
<feature type="domain" description="Cytochrome c" evidence="8">
    <location>
        <begin position="19"/>
        <end position="121"/>
    </location>
</feature>
<accession>A0ABT8YM23</accession>
<dbReference type="InterPro" id="IPR009056">
    <property type="entry name" value="Cyt_c-like_dom"/>
</dbReference>
<dbReference type="EMBL" id="JAUOZU010000007">
    <property type="protein sequence ID" value="MDO6964297.1"/>
    <property type="molecule type" value="Genomic_DNA"/>
</dbReference>
<name>A0ABT8YM23_9HYPH</name>
<feature type="signal peptide" evidence="7">
    <location>
        <begin position="1"/>
        <end position="17"/>
    </location>
</feature>
<evidence type="ECO:0000256" key="4">
    <source>
        <dbReference type="ARBA" id="ARBA00022982"/>
    </source>
</evidence>
<dbReference type="InterPro" id="IPR002327">
    <property type="entry name" value="Cyt_c_1A/1B"/>
</dbReference>
<protein>
    <submittedName>
        <fullName evidence="9">Cytochrome c family protein</fullName>
    </submittedName>
</protein>
<evidence type="ECO:0000256" key="2">
    <source>
        <dbReference type="ARBA" id="ARBA00022617"/>
    </source>
</evidence>
<keyword evidence="4" id="KW-0249">Electron transport</keyword>
<keyword evidence="7" id="KW-0732">Signal</keyword>
<reference evidence="9" key="1">
    <citation type="journal article" date="2015" name="Int. J. Syst. Evol. Microbiol.">
        <title>Rhizobium alvei sp. nov., isolated from a freshwater river.</title>
        <authorList>
            <person name="Sheu S.Y."/>
            <person name="Huang H.W."/>
            <person name="Young C.C."/>
            <person name="Chen W.M."/>
        </authorList>
    </citation>
    <scope>NUCLEOTIDE SEQUENCE</scope>
    <source>
        <strain evidence="9">TNR-22</strain>
    </source>
</reference>
<dbReference type="PROSITE" id="PS51007">
    <property type="entry name" value="CYTC"/>
    <property type="match status" value="1"/>
</dbReference>
<keyword evidence="5 6" id="KW-0408">Iron</keyword>
<dbReference type="PANTHER" id="PTHR11961">
    <property type="entry name" value="CYTOCHROME C"/>
    <property type="match status" value="1"/>
</dbReference>
<dbReference type="RefSeq" id="WP_304376221.1">
    <property type="nucleotide sequence ID" value="NZ_JAUOZU010000007.1"/>
</dbReference>
<evidence type="ECO:0000313" key="10">
    <source>
        <dbReference type="Proteomes" id="UP001174932"/>
    </source>
</evidence>
<evidence type="ECO:0000256" key="5">
    <source>
        <dbReference type="ARBA" id="ARBA00023004"/>
    </source>
</evidence>
<organism evidence="9 10">
    <name type="scientific">Rhizobium alvei</name>
    <dbReference type="NCBI Taxonomy" id="1132659"/>
    <lineage>
        <taxon>Bacteria</taxon>
        <taxon>Pseudomonadati</taxon>
        <taxon>Pseudomonadota</taxon>
        <taxon>Alphaproteobacteria</taxon>
        <taxon>Hyphomicrobiales</taxon>
        <taxon>Rhizobiaceae</taxon>
        <taxon>Rhizobium/Agrobacterium group</taxon>
        <taxon>Rhizobium</taxon>
    </lineage>
</organism>
<keyword evidence="10" id="KW-1185">Reference proteome</keyword>
<comment type="caution">
    <text evidence="9">The sequence shown here is derived from an EMBL/GenBank/DDBJ whole genome shotgun (WGS) entry which is preliminary data.</text>
</comment>
<keyword evidence="3 6" id="KW-0479">Metal-binding</keyword>
<gene>
    <name evidence="9" type="ORF">Q4481_10035</name>
</gene>
<evidence type="ECO:0000256" key="7">
    <source>
        <dbReference type="SAM" id="SignalP"/>
    </source>
</evidence>
<reference evidence="9" key="2">
    <citation type="submission" date="2023-07" db="EMBL/GenBank/DDBJ databases">
        <authorList>
            <person name="Shen H."/>
        </authorList>
    </citation>
    <scope>NUCLEOTIDE SEQUENCE</scope>
    <source>
        <strain evidence="9">TNR-22</strain>
    </source>
</reference>
<dbReference type="Pfam" id="PF00034">
    <property type="entry name" value="Cytochrom_C"/>
    <property type="match status" value="1"/>
</dbReference>
<keyword evidence="1" id="KW-0813">Transport</keyword>
<feature type="chain" id="PRO_5045804321" evidence="7">
    <location>
        <begin position="18"/>
        <end position="124"/>
    </location>
</feature>
<evidence type="ECO:0000256" key="6">
    <source>
        <dbReference type="PROSITE-ProRule" id="PRU00433"/>
    </source>
</evidence>
<evidence type="ECO:0000313" key="9">
    <source>
        <dbReference type="EMBL" id="MDO6964297.1"/>
    </source>
</evidence>